<evidence type="ECO:0000256" key="8">
    <source>
        <dbReference type="ARBA" id="ARBA00039866"/>
    </source>
</evidence>
<name>A0A1H8YT55_9RHOB</name>
<evidence type="ECO:0000256" key="7">
    <source>
        <dbReference type="ARBA" id="ARBA00039058"/>
    </source>
</evidence>
<keyword evidence="12" id="KW-1185">Reference proteome</keyword>
<evidence type="ECO:0000256" key="10">
    <source>
        <dbReference type="ARBA" id="ARBA00047785"/>
    </source>
</evidence>
<accession>A0A1H8YT55</accession>
<sequence>MLSLKKGRYVTRLATAPDDIRAAQRLRHLCFRGQDGEDVDDFDKVCTHFLVEDARSGQLVCCFRVLPLTGGAEINRSYSAQYYELSALADFPGPMVEMGRFCIHPAVKDPDILRVAWGAMTRYVDDNKVEMLFGCSSFHGTDEADYLDTFAMLKHRHLAPKRWLPRVKAPQVFRFAQKLRRKPDAKKAMLRMPPLLRTYLLMGGWVSDHAVVDPSMNTLHVFTGLEINAIPPARKRLLRGVAG</sequence>
<evidence type="ECO:0000256" key="6">
    <source>
        <dbReference type="ARBA" id="ARBA00038095"/>
    </source>
</evidence>
<gene>
    <name evidence="11" type="ORF">SAMN04488092_10192</name>
</gene>
<dbReference type="Proteomes" id="UP000198634">
    <property type="component" value="Unassembled WGS sequence"/>
</dbReference>
<reference evidence="11 12" key="1">
    <citation type="submission" date="2016-10" db="EMBL/GenBank/DDBJ databases">
        <authorList>
            <person name="de Groot N.N."/>
        </authorList>
    </citation>
    <scope>NUCLEOTIDE SEQUENCE [LARGE SCALE GENOMIC DNA]</scope>
    <source>
        <strain evidence="11 12">DSM 22007</strain>
    </source>
</reference>
<dbReference type="PANTHER" id="PTHR37323:SF1">
    <property type="entry name" value="L-ORNITHINE N(ALPHA)-ACYLTRANSFERASE"/>
    <property type="match status" value="1"/>
</dbReference>
<protein>
    <recommendedName>
        <fullName evidence="8">L-ornithine N(alpha)-acyltransferase</fullName>
        <ecNumber evidence="7">2.3.2.30</ecNumber>
    </recommendedName>
</protein>
<dbReference type="SUPFAM" id="SSF55729">
    <property type="entry name" value="Acyl-CoA N-acyltransferases (Nat)"/>
    <property type="match status" value="1"/>
</dbReference>
<evidence type="ECO:0000256" key="4">
    <source>
        <dbReference type="ARBA" id="ARBA00023098"/>
    </source>
</evidence>
<evidence type="ECO:0000256" key="9">
    <source>
        <dbReference type="ARBA" id="ARBA00045724"/>
    </source>
</evidence>
<keyword evidence="3 11" id="KW-0808">Transferase</keyword>
<keyword evidence="2" id="KW-0444">Lipid biosynthesis</keyword>
<dbReference type="AlphaFoldDB" id="A0A1H8YT55"/>
<dbReference type="RefSeq" id="WP_090266679.1">
    <property type="nucleotide sequence ID" value="NZ_FOEP01000001.1"/>
</dbReference>
<comment type="function">
    <text evidence="9">Catalyzes the first step in the biosynthesis of ornithine lipids, which are phosphorus-free membrane lipids. Catalyzes the 3-hydroxyacyl-acyl carrier protein-dependent acylation of ornithine to form lyso-ornithine lipid (LOL).</text>
</comment>
<dbReference type="EMBL" id="FOEP01000001">
    <property type="protein sequence ID" value="SEP55385.1"/>
    <property type="molecule type" value="Genomic_DNA"/>
</dbReference>
<evidence type="ECO:0000256" key="2">
    <source>
        <dbReference type="ARBA" id="ARBA00022516"/>
    </source>
</evidence>
<evidence type="ECO:0000256" key="3">
    <source>
        <dbReference type="ARBA" id="ARBA00022679"/>
    </source>
</evidence>
<organism evidence="11 12">
    <name type="scientific">Thalassovita taeanensis</name>
    <dbReference type="NCBI Taxonomy" id="657014"/>
    <lineage>
        <taxon>Bacteria</taxon>
        <taxon>Pseudomonadati</taxon>
        <taxon>Pseudomonadota</taxon>
        <taxon>Alphaproteobacteria</taxon>
        <taxon>Rhodobacterales</taxon>
        <taxon>Roseobacteraceae</taxon>
        <taxon>Thalassovita</taxon>
    </lineage>
</organism>
<evidence type="ECO:0000313" key="11">
    <source>
        <dbReference type="EMBL" id="SEP55385.1"/>
    </source>
</evidence>
<dbReference type="InterPro" id="IPR016181">
    <property type="entry name" value="Acyl_CoA_acyltransferase"/>
</dbReference>
<dbReference type="GO" id="GO:0006629">
    <property type="term" value="P:lipid metabolic process"/>
    <property type="evidence" value="ECO:0007669"/>
    <property type="project" value="UniProtKB-KW"/>
</dbReference>
<keyword evidence="5 11" id="KW-0012">Acyltransferase</keyword>
<evidence type="ECO:0000313" key="12">
    <source>
        <dbReference type="Proteomes" id="UP000198634"/>
    </source>
</evidence>
<dbReference type="InterPro" id="IPR052351">
    <property type="entry name" value="Ornithine_N-alpha-AT"/>
</dbReference>
<dbReference type="STRING" id="657014.SAMN04488092_10192"/>
<dbReference type="PANTHER" id="PTHR37323">
    <property type="entry name" value="GCN5-RELATED N-ACETYLTRANSFERASE"/>
    <property type="match status" value="1"/>
</dbReference>
<proteinExistence type="inferred from homology"/>
<comment type="catalytic activity">
    <reaction evidence="10">
        <text>a (3R)-hydroxyacyl-[ACP] + L-ornithine = a lyso-ornithine lipid + holo-[ACP] + H(+)</text>
        <dbReference type="Rhea" id="RHEA:20633"/>
        <dbReference type="Rhea" id="RHEA-COMP:9685"/>
        <dbReference type="Rhea" id="RHEA-COMP:9945"/>
        <dbReference type="ChEBI" id="CHEBI:15378"/>
        <dbReference type="ChEBI" id="CHEBI:46911"/>
        <dbReference type="ChEBI" id="CHEBI:64479"/>
        <dbReference type="ChEBI" id="CHEBI:78827"/>
        <dbReference type="ChEBI" id="CHEBI:138482"/>
        <dbReference type="EC" id="2.3.2.30"/>
    </reaction>
    <physiologicalReaction direction="left-to-right" evidence="10">
        <dbReference type="Rhea" id="RHEA:20634"/>
    </physiologicalReaction>
</comment>
<comment type="similarity">
    <text evidence="6">Belongs to the acetyltransferase family. OlsB subfamily.</text>
</comment>
<dbReference type="Pfam" id="PF13444">
    <property type="entry name" value="Acetyltransf_5"/>
    <property type="match status" value="1"/>
</dbReference>
<dbReference type="GO" id="GO:0043810">
    <property type="term" value="F:ornithine-acyl [acyl carrier protein] N-acyltransferase activity"/>
    <property type="evidence" value="ECO:0007669"/>
    <property type="project" value="UniProtKB-EC"/>
</dbReference>
<evidence type="ECO:0000256" key="1">
    <source>
        <dbReference type="ARBA" id="ARBA00005189"/>
    </source>
</evidence>
<keyword evidence="4" id="KW-0443">Lipid metabolism</keyword>
<evidence type="ECO:0000256" key="5">
    <source>
        <dbReference type="ARBA" id="ARBA00023315"/>
    </source>
</evidence>
<dbReference type="EC" id="2.3.2.30" evidence="7"/>
<comment type="pathway">
    <text evidence="1">Lipid metabolism.</text>
</comment>
<dbReference type="Gene3D" id="3.40.630.30">
    <property type="match status" value="1"/>
</dbReference>
<dbReference type="OrthoDB" id="9787072at2"/>